<dbReference type="AlphaFoldDB" id="M0IZG1"/>
<reference evidence="3 4" key="1">
    <citation type="journal article" date="2014" name="PLoS Genet.">
        <title>Phylogenetically driven sequencing of extremely halophilic archaea reveals strategies for static and dynamic osmo-response.</title>
        <authorList>
            <person name="Becker E.A."/>
            <person name="Seitzer P.M."/>
            <person name="Tritt A."/>
            <person name="Larsen D."/>
            <person name="Krusor M."/>
            <person name="Yao A.I."/>
            <person name="Wu D."/>
            <person name="Madern D."/>
            <person name="Eisen J.A."/>
            <person name="Darling A.E."/>
            <person name="Facciotti M.T."/>
        </authorList>
    </citation>
    <scope>NUCLEOTIDE SEQUENCE [LARGE SCALE GENOMIC DNA]</scope>
    <source>
        <strain evidence="4">ATCC 33500 / DSM 1411 / JCM 8866 / NBRC 14739 / NCIMB 2177 / R-4</strain>
    </source>
</reference>
<accession>M0IZG1</accession>
<feature type="transmembrane region" description="Helical" evidence="2">
    <location>
        <begin position="12"/>
        <end position="33"/>
    </location>
</feature>
<protein>
    <submittedName>
        <fullName evidence="3">Uncharacterized protein</fullName>
    </submittedName>
</protein>
<dbReference type="EMBL" id="AOLO01000007">
    <property type="protein sequence ID" value="EMA02096.1"/>
    <property type="molecule type" value="Genomic_DNA"/>
</dbReference>
<sequence length="221" mass="25095">MSQLMDLTQLPWGQITGFVTTASATLLGVWTAFRLDRRESKRRELSNVEMQLRAIQKECSINDQIASSTLKTIEELQYGEKEKTGADHYVIDQYQTDAWDGANNEQLIAAVNDELFVQLQELYAEIKSVNELVYRLRSELLHPEIGEAIEEGGFQYEAWTISVLAYDERKEGVGAIGLGPLIRQRTQKVFGEVVSLESELAGEIESIRERRDNLEPLITLD</sequence>
<dbReference type="Proteomes" id="UP000011603">
    <property type="component" value="Unassembled WGS sequence"/>
</dbReference>
<gene>
    <name evidence="3" type="ORF">C439_05935</name>
</gene>
<evidence type="ECO:0000256" key="2">
    <source>
        <dbReference type="SAM" id="Phobius"/>
    </source>
</evidence>
<keyword evidence="4" id="KW-1185">Reference proteome</keyword>
<evidence type="ECO:0000313" key="4">
    <source>
        <dbReference type="Proteomes" id="UP000011603"/>
    </source>
</evidence>
<comment type="caution">
    <text evidence="3">The sequence shown here is derived from an EMBL/GenBank/DDBJ whole genome shotgun (WGS) entry which is preliminary data.</text>
</comment>
<evidence type="ECO:0000256" key="1">
    <source>
        <dbReference type="SAM" id="Coils"/>
    </source>
</evidence>
<keyword evidence="2" id="KW-0812">Transmembrane</keyword>
<keyword evidence="2" id="KW-0472">Membrane</keyword>
<proteinExistence type="predicted"/>
<name>M0IZG1_HALMT</name>
<feature type="coiled-coil region" evidence="1">
    <location>
        <begin position="112"/>
        <end position="139"/>
    </location>
</feature>
<organism evidence="3 4">
    <name type="scientific">Haloferax mediterranei (strain ATCC 33500 / DSM 1411 / JCM 8866 / NBRC 14739 / NCIMB 2177 / R-4)</name>
    <name type="common">Halobacterium mediterranei</name>
    <dbReference type="NCBI Taxonomy" id="523841"/>
    <lineage>
        <taxon>Archaea</taxon>
        <taxon>Methanobacteriati</taxon>
        <taxon>Methanobacteriota</taxon>
        <taxon>Stenosarchaea group</taxon>
        <taxon>Halobacteria</taxon>
        <taxon>Halobacteriales</taxon>
        <taxon>Haloferacaceae</taxon>
        <taxon>Haloferax</taxon>
    </lineage>
</organism>
<keyword evidence="1" id="KW-0175">Coiled coil</keyword>
<keyword evidence="2" id="KW-1133">Transmembrane helix</keyword>
<evidence type="ECO:0000313" key="3">
    <source>
        <dbReference type="EMBL" id="EMA02096.1"/>
    </source>
</evidence>